<name>A0A8K0A4I4_BRALA</name>
<accession>A0A8K0A4I4</accession>
<reference evidence="2" key="1">
    <citation type="submission" date="2022-01" db="EMBL/GenBank/DDBJ databases">
        <authorList>
            <person name="Braso-Vives M."/>
        </authorList>
    </citation>
    <scope>NUCLEOTIDE SEQUENCE</scope>
</reference>
<feature type="compositionally biased region" description="Polar residues" evidence="1">
    <location>
        <begin position="166"/>
        <end position="188"/>
    </location>
</feature>
<evidence type="ECO:0000313" key="3">
    <source>
        <dbReference type="Proteomes" id="UP000838412"/>
    </source>
</evidence>
<gene>
    <name evidence="2" type="primary">Hypp4107</name>
    <name evidence="2" type="ORF">BLAG_LOCUS21875</name>
</gene>
<dbReference type="OrthoDB" id="10234533at2759"/>
<evidence type="ECO:0000256" key="1">
    <source>
        <dbReference type="SAM" id="MobiDB-lite"/>
    </source>
</evidence>
<dbReference type="AlphaFoldDB" id="A0A8K0A4I4"/>
<dbReference type="EMBL" id="OV696692">
    <property type="protein sequence ID" value="CAH1269138.1"/>
    <property type="molecule type" value="Genomic_DNA"/>
</dbReference>
<sequence>MEEVQGDSSDSDDDGETEVADVAAQPGVVNNEETAVQNADDVTETASDAGGVENPQDGEQAGGTIQPGNVGGAGGEVARQTVPGQAEDEAAGVLTHPESEVPAQAEDDVTGVLVQSEGEASDGEATPQPEHLIPANASDSDDGEDSAIAPRRSTRSRQPPDRYGFSLNTASSFTSNRRNTVSAHNVPSPHIYQSSIVKVTQGPGIRESPTTAGQVTPPLTEEQQGVCKGSKASDWSIGYWFGSIFRFARKKRRASAQTKGN</sequence>
<proteinExistence type="predicted"/>
<organism evidence="2 3">
    <name type="scientific">Branchiostoma lanceolatum</name>
    <name type="common">Common lancelet</name>
    <name type="synonym">Amphioxus lanceolatum</name>
    <dbReference type="NCBI Taxonomy" id="7740"/>
    <lineage>
        <taxon>Eukaryota</taxon>
        <taxon>Metazoa</taxon>
        <taxon>Chordata</taxon>
        <taxon>Cephalochordata</taxon>
        <taxon>Leptocardii</taxon>
        <taxon>Amphioxiformes</taxon>
        <taxon>Branchiostomatidae</taxon>
        <taxon>Branchiostoma</taxon>
    </lineage>
</organism>
<feature type="compositionally biased region" description="Acidic residues" evidence="1">
    <location>
        <begin position="1"/>
        <end position="19"/>
    </location>
</feature>
<feature type="region of interest" description="Disordered" evidence="1">
    <location>
        <begin position="206"/>
        <end position="227"/>
    </location>
</feature>
<protein>
    <submittedName>
        <fullName evidence="2">Hypp4107 protein</fullName>
    </submittedName>
</protein>
<feature type="region of interest" description="Disordered" evidence="1">
    <location>
        <begin position="1"/>
        <end position="188"/>
    </location>
</feature>
<evidence type="ECO:0000313" key="2">
    <source>
        <dbReference type="EMBL" id="CAH1269138.1"/>
    </source>
</evidence>
<keyword evidence="3" id="KW-1185">Reference proteome</keyword>
<dbReference type="Proteomes" id="UP000838412">
    <property type="component" value="Chromosome 7"/>
</dbReference>